<gene>
    <name evidence="2" type="ORF">CROQUDRAFT_574418</name>
</gene>
<feature type="region of interest" description="Disordered" evidence="1">
    <location>
        <begin position="325"/>
        <end position="365"/>
    </location>
</feature>
<dbReference type="OrthoDB" id="2507749at2759"/>
<comment type="caution">
    <text evidence="2">The sequence shown here is derived from an EMBL/GenBank/DDBJ whole genome shotgun (WGS) entry which is preliminary data.</text>
</comment>
<dbReference type="EMBL" id="MU167214">
    <property type="protein sequence ID" value="KAG0151276.1"/>
    <property type="molecule type" value="Genomic_DNA"/>
</dbReference>
<accession>A0A9P6NXE5</accession>
<feature type="region of interest" description="Disordered" evidence="1">
    <location>
        <begin position="1"/>
        <end position="31"/>
    </location>
</feature>
<dbReference type="AlphaFoldDB" id="A0A9P6NXE5"/>
<evidence type="ECO:0000313" key="2">
    <source>
        <dbReference type="EMBL" id="KAG0151276.1"/>
    </source>
</evidence>
<protein>
    <submittedName>
        <fullName evidence="2">Uncharacterized protein</fullName>
    </submittedName>
</protein>
<proteinExistence type="predicted"/>
<feature type="compositionally biased region" description="Polar residues" evidence="1">
    <location>
        <begin position="558"/>
        <end position="577"/>
    </location>
</feature>
<evidence type="ECO:0000313" key="3">
    <source>
        <dbReference type="Proteomes" id="UP000886653"/>
    </source>
</evidence>
<dbReference type="Proteomes" id="UP000886653">
    <property type="component" value="Unassembled WGS sequence"/>
</dbReference>
<feature type="region of interest" description="Disordered" evidence="1">
    <location>
        <begin position="520"/>
        <end position="539"/>
    </location>
</feature>
<feature type="compositionally biased region" description="Polar residues" evidence="1">
    <location>
        <begin position="354"/>
        <end position="365"/>
    </location>
</feature>
<evidence type="ECO:0000256" key="1">
    <source>
        <dbReference type="SAM" id="MobiDB-lite"/>
    </source>
</evidence>
<feature type="region of interest" description="Disordered" evidence="1">
    <location>
        <begin position="550"/>
        <end position="591"/>
    </location>
</feature>
<reference evidence="2" key="1">
    <citation type="submission" date="2013-11" db="EMBL/GenBank/DDBJ databases">
        <title>Genome sequence of the fusiform rust pathogen reveals effectors for host alternation and coevolution with pine.</title>
        <authorList>
            <consortium name="DOE Joint Genome Institute"/>
            <person name="Smith K."/>
            <person name="Pendleton A."/>
            <person name="Kubisiak T."/>
            <person name="Anderson C."/>
            <person name="Salamov A."/>
            <person name="Aerts A."/>
            <person name="Riley R."/>
            <person name="Clum A."/>
            <person name="Lindquist E."/>
            <person name="Ence D."/>
            <person name="Campbell M."/>
            <person name="Kronenberg Z."/>
            <person name="Feau N."/>
            <person name="Dhillon B."/>
            <person name="Hamelin R."/>
            <person name="Burleigh J."/>
            <person name="Smith J."/>
            <person name="Yandell M."/>
            <person name="Nelson C."/>
            <person name="Grigoriev I."/>
            <person name="Davis J."/>
        </authorList>
    </citation>
    <scope>NUCLEOTIDE SEQUENCE</scope>
    <source>
        <strain evidence="2">G11</strain>
    </source>
</reference>
<organism evidence="2 3">
    <name type="scientific">Cronartium quercuum f. sp. fusiforme G11</name>
    <dbReference type="NCBI Taxonomy" id="708437"/>
    <lineage>
        <taxon>Eukaryota</taxon>
        <taxon>Fungi</taxon>
        <taxon>Dikarya</taxon>
        <taxon>Basidiomycota</taxon>
        <taxon>Pucciniomycotina</taxon>
        <taxon>Pucciniomycetes</taxon>
        <taxon>Pucciniales</taxon>
        <taxon>Coleosporiaceae</taxon>
        <taxon>Cronartium</taxon>
    </lineage>
</organism>
<keyword evidence="3" id="KW-1185">Reference proteome</keyword>
<sequence>MLHWAPHTSSDIASGAFAHPQPTRTGPARDENHFLASSHSTRLSSAFARAKMSVAPGDCISAQARSVDLSVASAHMQLRATGPYQALASRHQPFETQKVIVDKNLEKLQTTGIESLHEESCLNSSRAFLVCSPPTATESIHPTPLMNRVRPLVKAATRTLCPATLSSSSLSCTPTSSFCGHQASLLEETSSTSHVSVGSHFSGMPRRRTPFMDSAPSLQTFEACEFAHPPPSSRRANSRVSTLKPLNKLLVKRRGKEKSQLDFERTPTGAQFYELPTAQLDPRVRSSVSLPAQPTGQLRVTVDRKKLQAREAKTMRDRKAKVLDQSYPLEPMDLQPSTHSLTEKGFRPMRHPQNRSSTKRSSNLSGNRLEVDNVIFSGSIVFQKNVLINRHTAQILSPHPRLVSRSSSIETGLDSSAQGMESVVQALNRIGPPGKALTTSDCSMVSSEAIEPNLASCDPHPNTLPCKSSLRIPSGQQTLDRSPSKYASISSLSRFITIEDSLRATGFDDQLSTSAPSIMTGQSLAGLDESELEEEEEMVSTMVRMLRIAPPPKASHPFKSTQASSPYDHNTSSSNSFEPGFPESAEVGHEQARVSEMHESRNINEELDGREDQVLSRRSSFRSLVGVDGDEVGEFEMPKWPTITSTTQSPFDPSSLSGDLYRPNECSISSSLPVLKAERIVFKRVHNPLKVV</sequence>
<feature type="compositionally biased region" description="Acidic residues" evidence="1">
    <location>
        <begin position="528"/>
        <end position="538"/>
    </location>
</feature>
<name>A0A9P6NXE5_9BASI</name>